<evidence type="ECO:0000313" key="3">
    <source>
        <dbReference type="EMBL" id="MCD9877840.1"/>
    </source>
</evidence>
<feature type="compositionally biased region" description="Low complexity" evidence="1">
    <location>
        <begin position="113"/>
        <end position="133"/>
    </location>
</feature>
<comment type="caution">
    <text evidence="3">The sequence shown here is derived from an EMBL/GenBank/DDBJ whole genome shotgun (WGS) entry which is preliminary data.</text>
</comment>
<dbReference type="Proteomes" id="UP001108029">
    <property type="component" value="Unassembled WGS sequence"/>
</dbReference>
<gene>
    <name evidence="3" type="ORF">LJ657_30300</name>
</gene>
<evidence type="ECO:0008006" key="5">
    <source>
        <dbReference type="Google" id="ProtNLM"/>
    </source>
</evidence>
<evidence type="ECO:0000256" key="2">
    <source>
        <dbReference type="SAM" id="Phobius"/>
    </source>
</evidence>
<feature type="transmembrane region" description="Helical" evidence="2">
    <location>
        <begin position="27"/>
        <end position="47"/>
    </location>
</feature>
<dbReference type="EMBL" id="JAJSBI010000018">
    <property type="protein sequence ID" value="MCD9877840.1"/>
    <property type="molecule type" value="Genomic_DNA"/>
</dbReference>
<evidence type="ECO:0000313" key="4">
    <source>
        <dbReference type="Proteomes" id="UP001108029"/>
    </source>
</evidence>
<organism evidence="3 4">
    <name type="scientific">Streptomyces guryensis</name>
    <dbReference type="NCBI Taxonomy" id="2886947"/>
    <lineage>
        <taxon>Bacteria</taxon>
        <taxon>Bacillati</taxon>
        <taxon>Actinomycetota</taxon>
        <taxon>Actinomycetes</taxon>
        <taxon>Kitasatosporales</taxon>
        <taxon>Streptomycetaceae</taxon>
        <taxon>Streptomyces</taxon>
    </lineage>
</organism>
<feature type="transmembrane region" description="Helical" evidence="2">
    <location>
        <begin position="59"/>
        <end position="78"/>
    </location>
</feature>
<keyword evidence="2" id="KW-0472">Membrane</keyword>
<dbReference type="AlphaFoldDB" id="A0A9Q3VVP7"/>
<protein>
    <recommendedName>
        <fullName evidence="5">DUF1616 domain-containing protein</fullName>
    </recommendedName>
</protein>
<name>A0A9Q3VVP7_9ACTN</name>
<reference evidence="3" key="1">
    <citation type="submission" date="2021-12" db="EMBL/GenBank/DDBJ databases">
        <authorList>
            <person name="Lee J.-H."/>
            <person name="Kim S.-B."/>
        </authorList>
    </citation>
    <scope>NUCLEOTIDE SEQUENCE</scope>
    <source>
        <strain evidence="3">NR30</strain>
    </source>
</reference>
<feature type="transmembrane region" description="Helical" evidence="2">
    <location>
        <begin position="84"/>
        <end position="108"/>
    </location>
</feature>
<keyword evidence="2" id="KW-1133">Transmembrane helix</keyword>
<sequence>MSPLRWGLAASGWVALAAVALLPEAAVLRVILTTAFLLVCPGLAALLRCPPASRATDPAIFLETAVLALVVSMSLSVLVAEVLFLSGVFTITRALLALAVLTSLLALLPRPRGTRGPTRRAAPDDGSSPAAADRTGPSVRERDAGPVMGAFTAAGPIARRIAAAVVAGIRR</sequence>
<accession>A0A9Q3VVP7</accession>
<keyword evidence="2" id="KW-0812">Transmembrane</keyword>
<evidence type="ECO:0000256" key="1">
    <source>
        <dbReference type="SAM" id="MobiDB-lite"/>
    </source>
</evidence>
<dbReference type="RefSeq" id="WP_232652029.1">
    <property type="nucleotide sequence ID" value="NZ_JAJSBI010000018.1"/>
</dbReference>
<proteinExistence type="predicted"/>
<feature type="region of interest" description="Disordered" evidence="1">
    <location>
        <begin position="113"/>
        <end position="145"/>
    </location>
</feature>
<keyword evidence="4" id="KW-1185">Reference proteome</keyword>